<gene>
    <name evidence="2" type="ORF">Mal15_60340</name>
</gene>
<evidence type="ECO:0000313" key="2">
    <source>
        <dbReference type="EMBL" id="QEG01953.1"/>
    </source>
</evidence>
<dbReference type="EMBL" id="CP036264">
    <property type="protein sequence ID" value="QEG01953.1"/>
    <property type="molecule type" value="Genomic_DNA"/>
</dbReference>
<dbReference type="InterPro" id="IPR052164">
    <property type="entry name" value="Anthracycline_SecMetBiosynth"/>
</dbReference>
<dbReference type="SUPFAM" id="SSF54593">
    <property type="entry name" value="Glyoxalase/Bleomycin resistance protein/Dihydroxybiphenyl dioxygenase"/>
    <property type="match status" value="1"/>
</dbReference>
<accession>A0A5B9MKX1</accession>
<dbReference type="Gene3D" id="3.10.180.10">
    <property type="entry name" value="2,3-Dihydroxybiphenyl 1,2-Dioxygenase, domain 1"/>
    <property type="match status" value="1"/>
</dbReference>
<name>A0A5B9MKX1_9BACT</name>
<dbReference type="Pfam" id="PF00903">
    <property type="entry name" value="Glyoxalase"/>
    <property type="match status" value="1"/>
</dbReference>
<dbReference type="Proteomes" id="UP000321353">
    <property type="component" value="Chromosome"/>
</dbReference>
<feature type="domain" description="VOC" evidence="1">
    <location>
        <begin position="5"/>
        <end position="124"/>
    </location>
</feature>
<dbReference type="PROSITE" id="PS51819">
    <property type="entry name" value="VOC"/>
    <property type="match status" value="1"/>
</dbReference>
<protein>
    <submittedName>
        <fullName evidence="2">Glyoxalase-like domain protein</fullName>
    </submittedName>
</protein>
<evidence type="ECO:0000313" key="3">
    <source>
        <dbReference type="Proteomes" id="UP000321353"/>
    </source>
</evidence>
<dbReference type="InterPro" id="IPR004360">
    <property type="entry name" value="Glyas_Fos-R_dOase_dom"/>
</dbReference>
<dbReference type="InterPro" id="IPR037523">
    <property type="entry name" value="VOC_core"/>
</dbReference>
<reference evidence="2 3" key="1">
    <citation type="submission" date="2019-02" db="EMBL/GenBank/DDBJ databases">
        <title>Planctomycetal bacteria perform biofilm scaping via a novel small molecule.</title>
        <authorList>
            <person name="Jeske O."/>
            <person name="Boedeker C."/>
            <person name="Wiegand S."/>
            <person name="Breitling P."/>
            <person name="Kallscheuer N."/>
            <person name="Jogler M."/>
            <person name="Rohde M."/>
            <person name="Petersen J."/>
            <person name="Medema M.H."/>
            <person name="Surup F."/>
            <person name="Jogler C."/>
        </authorList>
    </citation>
    <scope>NUCLEOTIDE SEQUENCE [LARGE SCALE GENOMIC DNA]</scope>
    <source>
        <strain evidence="2 3">Mal15</strain>
    </source>
</reference>
<dbReference type="InterPro" id="IPR029068">
    <property type="entry name" value="Glyas_Bleomycin-R_OHBP_Dase"/>
</dbReference>
<dbReference type="KEGG" id="smam:Mal15_60340"/>
<dbReference type="PANTHER" id="PTHR33993">
    <property type="entry name" value="GLYOXALASE-RELATED"/>
    <property type="match status" value="1"/>
</dbReference>
<keyword evidence="3" id="KW-1185">Reference proteome</keyword>
<proteinExistence type="predicted"/>
<evidence type="ECO:0000259" key="1">
    <source>
        <dbReference type="PROSITE" id="PS51819"/>
    </source>
</evidence>
<organism evidence="2 3">
    <name type="scientific">Stieleria maiorica</name>
    <dbReference type="NCBI Taxonomy" id="2795974"/>
    <lineage>
        <taxon>Bacteria</taxon>
        <taxon>Pseudomonadati</taxon>
        <taxon>Planctomycetota</taxon>
        <taxon>Planctomycetia</taxon>
        <taxon>Pirellulales</taxon>
        <taxon>Pirellulaceae</taxon>
        <taxon>Stieleria</taxon>
    </lineage>
</organism>
<sequence length="125" mass="13421">MNRNPVGWFEIYVADLDRAKTFYETVLKVQLERLETPTAELEMLAFPMQSDAAGASGAIVKATGCTPNGNGTLVYFSCQDCADEASRVEAAGGKIHKPKFSIGPYGFIALAIDTEGNVIGFHSLS</sequence>
<dbReference type="PANTHER" id="PTHR33993:SF2">
    <property type="entry name" value="VOC DOMAIN-CONTAINING PROTEIN"/>
    <property type="match status" value="1"/>
</dbReference>
<dbReference type="RefSeq" id="WP_147870963.1">
    <property type="nucleotide sequence ID" value="NZ_CP036264.1"/>
</dbReference>
<dbReference type="AlphaFoldDB" id="A0A5B9MKX1"/>
<dbReference type="CDD" id="cd07247">
    <property type="entry name" value="SgaA_N_like"/>
    <property type="match status" value="1"/>
</dbReference>